<organism evidence="2 3">
    <name type="scientific">Aeromonas allosaccharophila</name>
    <dbReference type="NCBI Taxonomy" id="656"/>
    <lineage>
        <taxon>Bacteria</taxon>
        <taxon>Pseudomonadati</taxon>
        <taxon>Pseudomonadota</taxon>
        <taxon>Gammaproteobacteria</taxon>
        <taxon>Aeromonadales</taxon>
        <taxon>Aeromonadaceae</taxon>
        <taxon>Aeromonas</taxon>
    </lineage>
</organism>
<sequence>MKLTLDIKERKATYAELKTEYLYILIPFMLLISVKLYLSSWQEIIISPDWSLASCLIFGQITSKVSKAIARTKCNTSEEYFGWYTAKRFLLVLVSAASYFGMLSKPTFELGVFQLFIFVLASYFHFKDGFTTKLLQINSK</sequence>
<gene>
    <name evidence="2" type="ORF">RY972_17415</name>
</gene>
<proteinExistence type="predicted"/>
<evidence type="ECO:0000256" key="1">
    <source>
        <dbReference type="SAM" id="Phobius"/>
    </source>
</evidence>
<protein>
    <recommendedName>
        <fullName evidence="4">ATP synthase subunit I</fullName>
    </recommendedName>
</protein>
<evidence type="ECO:0000313" key="2">
    <source>
        <dbReference type="EMBL" id="WOE65788.1"/>
    </source>
</evidence>
<evidence type="ECO:0008006" key="4">
    <source>
        <dbReference type="Google" id="ProtNLM"/>
    </source>
</evidence>
<keyword evidence="3" id="KW-1185">Reference proteome</keyword>
<dbReference type="Proteomes" id="UP001302667">
    <property type="component" value="Chromosome"/>
</dbReference>
<dbReference type="EMBL" id="CP136584">
    <property type="protein sequence ID" value="WOE65788.1"/>
    <property type="molecule type" value="Genomic_DNA"/>
</dbReference>
<name>A0ABZ0F829_9GAMM</name>
<keyword evidence="1" id="KW-0812">Transmembrane</keyword>
<feature type="transmembrane region" description="Helical" evidence="1">
    <location>
        <begin position="21"/>
        <end position="38"/>
    </location>
</feature>
<evidence type="ECO:0000313" key="3">
    <source>
        <dbReference type="Proteomes" id="UP001302667"/>
    </source>
</evidence>
<feature type="transmembrane region" description="Helical" evidence="1">
    <location>
        <begin position="108"/>
        <end position="126"/>
    </location>
</feature>
<keyword evidence="1" id="KW-1133">Transmembrane helix</keyword>
<dbReference type="RefSeq" id="WP_317102676.1">
    <property type="nucleotide sequence ID" value="NZ_CP136584.1"/>
</dbReference>
<accession>A0ABZ0F829</accession>
<reference evidence="2 3" key="1">
    <citation type="submission" date="2023-10" db="EMBL/GenBank/DDBJ databases">
        <title>Genome analysis of psychrotrophic aerobic bacterium Aeromonas allosaccharophila BIM B-1809 isolated from infected fish.</title>
        <authorList>
            <person name="Leanovich S.I."/>
            <person name="Sidarenka A.V."/>
            <person name="Akhremchuk A.E."/>
            <person name="Sikolenko M.A."/>
            <person name="Valentovich L.N."/>
        </authorList>
    </citation>
    <scope>NUCLEOTIDE SEQUENCE [LARGE SCALE GENOMIC DNA]</scope>
    <source>
        <strain evidence="2 3">BIM B-1809</strain>
    </source>
</reference>
<keyword evidence="1" id="KW-0472">Membrane</keyword>